<sequence>MPAASGSSIGARQPKTFNLNTYKVHALGDYALTICRYGTTDLYSTEVGKLEHRTSKARYQQTSRNHFTKQLMEIERRQTRLHHIRARIRNDKVTTPSEVIPSDPALHHHIAKSQNFLEIIPSFIQNHAGDPAVKNFVPKLKDHIVPRIKAILAQESMSSQDMPAVPNTFDVGLVPVENNEARREHDGVLFKGDCMFKHQILKINYTSYDVRRSQDVIHEGTLHSDIMVLAHQEGQDTPNPAAWHRFWFARILGIYHVNVVYTGPGMLDYVPRRLDVLWVHWFQHTGDPVAWEDHRLDSISFPPMAGEHAFGFVDPSDVLHGCHVILAFTKGKVHADAIGLSKCARDVQDWRSYYINRCISPTPSYVLHLFLTKVVPLVSRFVDHDMLMRFYWGLTVGYQYTHADTGDQFT</sequence>
<keyword evidence="2" id="KW-1185">Reference proteome</keyword>
<accession>A0A4S4L7R6</accession>
<comment type="caution">
    <text evidence="1">The sequence shown here is derived from an EMBL/GenBank/DDBJ whole genome shotgun (WGS) entry which is preliminary data.</text>
</comment>
<name>A0A4S4L7R6_9AGAM</name>
<dbReference type="AlphaFoldDB" id="A0A4S4L7R6"/>
<gene>
    <name evidence="1" type="ORF">EW146_g9485</name>
</gene>
<proteinExistence type="predicted"/>
<evidence type="ECO:0000313" key="2">
    <source>
        <dbReference type="Proteomes" id="UP000310158"/>
    </source>
</evidence>
<organism evidence="1 2">
    <name type="scientific">Bondarzewia mesenterica</name>
    <dbReference type="NCBI Taxonomy" id="1095465"/>
    <lineage>
        <taxon>Eukaryota</taxon>
        <taxon>Fungi</taxon>
        <taxon>Dikarya</taxon>
        <taxon>Basidiomycota</taxon>
        <taxon>Agaricomycotina</taxon>
        <taxon>Agaricomycetes</taxon>
        <taxon>Russulales</taxon>
        <taxon>Bondarzewiaceae</taxon>
        <taxon>Bondarzewia</taxon>
    </lineage>
</organism>
<dbReference type="OrthoDB" id="2692094at2759"/>
<dbReference type="EMBL" id="SGPL01000834">
    <property type="protein sequence ID" value="THH06868.1"/>
    <property type="molecule type" value="Genomic_DNA"/>
</dbReference>
<dbReference type="Proteomes" id="UP000310158">
    <property type="component" value="Unassembled WGS sequence"/>
</dbReference>
<protein>
    <submittedName>
        <fullName evidence="1">Uncharacterized protein</fullName>
    </submittedName>
</protein>
<evidence type="ECO:0000313" key="1">
    <source>
        <dbReference type="EMBL" id="THH06868.1"/>
    </source>
</evidence>
<reference evidence="1 2" key="1">
    <citation type="submission" date="2019-02" db="EMBL/GenBank/DDBJ databases">
        <title>Genome sequencing of the rare red list fungi Bondarzewia mesenterica.</title>
        <authorList>
            <person name="Buettner E."/>
            <person name="Kellner H."/>
        </authorList>
    </citation>
    <scope>NUCLEOTIDE SEQUENCE [LARGE SCALE GENOMIC DNA]</scope>
    <source>
        <strain evidence="1 2">DSM 108281</strain>
    </source>
</reference>